<dbReference type="EMBL" id="BDGG01000005">
    <property type="protein sequence ID" value="GAU98945.1"/>
    <property type="molecule type" value="Genomic_DNA"/>
</dbReference>
<feature type="compositionally biased region" description="Low complexity" evidence="3">
    <location>
        <begin position="60"/>
        <end position="80"/>
    </location>
</feature>
<dbReference type="GO" id="GO:0001836">
    <property type="term" value="P:release of cytochrome c from mitochondria"/>
    <property type="evidence" value="ECO:0007669"/>
    <property type="project" value="TreeGrafter"/>
</dbReference>
<accession>A0A1D1VDS4</accession>
<evidence type="ECO:0000256" key="4">
    <source>
        <dbReference type="SAM" id="Phobius"/>
    </source>
</evidence>
<dbReference type="GO" id="GO:0097192">
    <property type="term" value="P:extrinsic apoptotic signaling pathway in absence of ligand"/>
    <property type="evidence" value="ECO:0007669"/>
    <property type="project" value="TreeGrafter"/>
</dbReference>
<organism evidence="6 7">
    <name type="scientific">Ramazzottius varieornatus</name>
    <name type="common">Water bear</name>
    <name type="synonym">Tardigrade</name>
    <dbReference type="NCBI Taxonomy" id="947166"/>
    <lineage>
        <taxon>Eukaryota</taxon>
        <taxon>Metazoa</taxon>
        <taxon>Ecdysozoa</taxon>
        <taxon>Tardigrada</taxon>
        <taxon>Eutardigrada</taxon>
        <taxon>Parachela</taxon>
        <taxon>Hypsibioidea</taxon>
        <taxon>Ramazzottiidae</taxon>
        <taxon>Ramazzottius</taxon>
    </lineage>
</organism>
<dbReference type="CDD" id="cd06845">
    <property type="entry name" value="Bcl-2_like"/>
    <property type="match status" value="1"/>
</dbReference>
<evidence type="ECO:0000256" key="3">
    <source>
        <dbReference type="SAM" id="MobiDB-lite"/>
    </source>
</evidence>
<keyword evidence="2" id="KW-0053">Apoptosis</keyword>
<evidence type="ECO:0000259" key="5">
    <source>
        <dbReference type="SMART" id="SM00337"/>
    </source>
</evidence>
<dbReference type="Proteomes" id="UP000186922">
    <property type="component" value="Unassembled WGS sequence"/>
</dbReference>
<comment type="similarity">
    <text evidence="1">Belongs to the Bcl-2 family.</text>
</comment>
<keyword evidence="7" id="KW-1185">Reference proteome</keyword>
<evidence type="ECO:0000313" key="6">
    <source>
        <dbReference type="EMBL" id="GAU98945.1"/>
    </source>
</evidence>
<feature type="domain" description="Bcl-2 Bcl-2 homology region 1-3" evidence="5">
    <location>
        <begin position="178"/>
        <end position="270"/>
    </location>
</feature>
<dbReference type="InterPro" id="IPR046371">
    <property type="entry name" value="Bcl-2_BH1-3"/>
</dbReference>
<dbReference type="InterPro" id="IPR002475">
    <property type="entry name" value="Bcl2-like"/>
</dbReference>
<dbReference type="PRINTS" id="PR01862">
    <property type="entry name" value="BCL2FAMILY"/>
</dbReference>
<feature type="transmembrane region" description="Helical" evidence="4">
    <location>
        <begin position="293"/>
        <end position="311"/>
    </location>
</feature>
<dbReference type="InterPro" id="IPR026298">
    <property type="entry name" value="Bcl-2_fam"/>
</dbReference>
<dbReference type="SUPFAM" id="SSF56854">
    <property type="entry name" value="Bcl-2 inhibitors of programmed cell death"/>
    <property type="match status" value="1"/>
</dbReference>
<dbReference type="OrthoDB" id="6021377at2759"/>
<dbReference type="Pfam" id="PF00452">
    <property type="entry name" value="Bcl-2"/>
    <property type="match status" value="1"/>
</dbReference>
<dbReference type="Gene3D" id="1.10.437.10">
    <property type="entry name" value="Blc2-like"/>
    <property type="match status" value="1"/>
</dbReference>
<comment type="caution">
    <text evidence="6">The sequence shown here is derived from an EMBL/GenBank/DDBJ whole genome shotgun (WGS) entry which is preliminary data.</text>
</comment>
<sequence length="318" mass="35842">MNMADVLDGGQAIPDADDLRINVIPNSLSGSPSKKNPLLLSIQIPQNHIESTGRQNIPRSAAAGSKPQASPKPKASPSRASPKRKVDEFEQSTTFLVTSFVNYRLRRLKAETKAELFANPKLRRRTYPWTSNTNRALEDGPRIAPRLGQVDKVAEALQALGDHLDSRYWQSFEEAFPADWFDSNTTEELRNRFLDMSQDLYSNVQDVEDEALYEEKINWGRIITHFCFTSQLATVAVLSKQYELVNQLTGWLTQFITLHLRTWIEHHGGWEGLVDYRRVLLGKSKQEDSAVDLASSVIAGAVLGVFSFLAFRNYSNSN</sequence>
<dbReference type="GO" id="GO:0051400">
    <property type="term" value="F:BH domain binding"/>
    <property type="evidence" value="ECO:0007669"/>
    <property type="project" value="TreeGrafter"/>
</dbReference>
<dbReference type="PANTHER" id="PTHR11256:SF50">
    <property type="entry name" value="APOPTOSIS REGULATOR CED-9"/>
    <property type="match status" value="1"/>
</dbReference>
<evidence type="ECO:0000256" key="1">
    <source>
        <dbReference type="ARBA" id="ARBA00009458"/>
    </source>
</evidence>
<dbReference type="PROSITE" id="PS01258">
    <property type="entry name" value="BH2"/>
    <property type="match status" value="1"/>
</dbReference>
<dbReference type="STRING" id="947166.A0A1D1VDS4"/>
<keyword evidence="4" id="KW-0472">Membrane</keyword>
<protein>
    <recommendedName>
        <fullName evidence="5">Bcl-2 Bcl-2 homology region 1-3 domain-containing protein</fullName>
    </recommendedName>
</protein>
<dbReference type="InterPro" id="IPR020726">
    <property type="entry name" value="Bcl2_BH2_motif_CS"/>
</dbReference>
<reference evidence="6 7" key="1">
    <citation type="journal article" date="2016" name="Nat. Commun.">
        <title>Extremotolerant tardigrade genome and improved radiotolerance of human cultured cells by tardigrade-unique protein.</title>
        <authorList>
            <person name="Hashimoto T."/>
            <person name="Horikawa D.D."/>
            <person name="Saito Y."/>
            <person name="Kuwahara H."/>
            <person name="Kozuka-Hata H."/>
            <person name="Shin-I T."/>
            <person name="Minakuchi Y."/>
            <person name="Ohishi K."/>
            <person name="Motoyama A."/>
            <person name="Aizu T."/>
            <person name="Enomoto A."/>
            <person name="Kondo K."/>
            <person name="Tanaka S."/>
            <person name="Hara Y."/>
            <person name="Koshikawa S."/>
            <person name="Sagara H."/>
            <person name="Miura T."/>
            <person name="Yokobori S."/>
            <person name="Miyagawa K."/>
            <person name="Suzuki Y."/>
            <person name="Kubo T."/>
            <person name="Oyama M."/>
            <person name="Kohara Y."/>
            <person name="Fujiyama A."/>
            <person name="Arakawa K."/>
            <person name="Katayama T."/>
            <person name="Toyoda A."/>
            <person name="Kunieda T."/>
        </authorList>
    </citation>
    <scope>NUCLEOTIDE SEQUENCE [LARGE SCALE GENOMIC DNA]</scope>
    <source>
        <strain evidence="6 7">YOKOZUNA-1</strain>
    </source>
</reference>
<keyword evidence="4" id="KW-1133">Transmembrane helix</keyword>
<dbReference type="GO" id="GO:0005741">
    <property type="term" value="C:mitochondrial outer membrane"/>
    <property type="evidence" value="ECO:0007669"/>
    <property type="project" value="TreeGrafter"/>
</dbReference>
<dbReference type="AlphaFoldDB" id="A0A1D1VDS4"/>
<dbReference type="PROSITE" id="PS50062">
    <property type="entry name" value="BCL2_FAMILY"/>
    <property type="match status" value="1"/>
</dbReference>
<proteinExistence type="inferred from homology"/>
<name>A0A1D1VDS4_RAMVA</name>
<dbReference type="GO" id="GO:0042981">
    <property type="term" value="P:regulation of apoptotic process"/>
    <property type="evidence" value="ECO:0007669"/>
    <property type="project" value="InterPro"/>
</dbReference>
<dbReference type="SMART" id="SM00337">
    <property type="entry name" value="BCL"/>
    <property type="match status" value="1"/>
</dbReference>
<dbReference type="PANTHER" id="PTHR11256">
    <property type="entry name" value="BCL-2 RELATED"/>
    <property type="match status" value="1"/>
</dbReference>
<evidence type="ECO:0000313" key="7">
    <source>
        <dbReference type="Proteomes" id="UP000186922"/>
    </source>
</evidence>
<gene>
    <name evidence="6" type="primary">RvY_10015-1</name>
    <name evidence="6" type="synonym">RvY_10015.1</name>
    <name evidence="6" type="ORF">RvY_10015</name>
</gene>
<keyword evidence="4" id="KW-0812">Transmembrane</keyword>
<feature type="region of interest" description="Disordered" evidence="3">
    <location>
        <begin position="52"/>
        <end position="88"/>
    </location>
</feature>
<evidence type="ECO:0000256" key="2">
    <source>
        <dbReference type="ARBA" id="ARBA00022703"/>
    </source>
</evidence>
<dbReference type="InterPro" id="IPR036834">
    <property type="entry name" value="Bcl-2-like_sf"/>
</dbReference>
<dbReference type="GO" id="GO:0008630">
    <property type="term" value="P:intrinsic apoptotic signaling pathway in response to DNA damage"/>
    <property type="evidence" value="ECO:0007669"/>
    <property type="project" value="TreeGrafter"/>
</dbReference>